<protein>
    <submittedName>
        <fullName evidence="2">Uncharacterized protein</fullName>
    </submittedName>
</protein>
<evidence type="ECO:0000313" key="3">
    <source>
        <dbReference type="Proteomes" id="UP000770661"/>
    </source>
</evidence>
<feature type="compositionally biased region" description="Polar residues" evidence="1">
    <location>
        <begin position="127"/>
        <end position="141"/>
    </location>
</feature>
<gene>
    <name evidence="2" type="ORF">GWK47_045428</name>
</gene>
<evidence type="ECO:0000313" key="2">
    <source>
        <dbReference type="EMBL" id="KAG0721939.1"/>
    </source>
</evidence>
<sequence length="197" mass="20838">MSADRMTETGAHQKPASKVRVTFYESSRPLIVTSPEPSDLDLYCPQDLLMASPITDAHMPAFDRQMSTESGRDNPFRPDGDISKEADQIVEAIKSGRPLLQTATSPDLPDSPADTTTTIEPLITTTDVSPTNLSPGDSNVGSPGKGQTGANGAAPGDKGSTPGPVEVKHVTVTPTEGGHVERVVIKKKNKCKCCVIQ</sequence>
<dbReference type="AlphaFoldDB" id="A0A8J5CU71"/>
<name>A0A8J5CU71_CHIOP</name>
<proteinExistence type="predicted"/>
<dbReference type="Proteomes" id="UP000770661">
    <property type="component" value="Unassembled WGS sequence"/>
</dbReference>
<feature type="region of interest" description="Disordered" evidence="1">
    <location>
        <begin position="96"/>
        <end position="174"/>
    </location>
</feature>
<organism evidence="2 3">
    <name type="scientific">Chionoecetes opilio</name>
    <name type="common">Atlantic snow crab</name>
    <name type="synonym">Cancer opilio</name>
    <dbReference type="NCBI Taxonomy" id="41210"/>
    <lineage>
        <taxon>Eukaryota</taxon>
        <taxon>Metazoa</taxon>
        <taxon>Ecdysozoa</taxon>
        <taxon>Arthropoda</taxon>
        <taxon>Crustacea</taxon>
        <taxon>Multicrustacea</taxon>
        <taxon>Malacostraca</taxon>
        <taxon>Eumalacostraca</taxon>
        <taxon>Eucarida</taxon>
        <taxon>Decapoda</taxon>
        <taxon>Pleocyemata</taxon>
        <taxon>Brachyura</taxon>
        <taxon>Eubrachyura</taxon>
        <taxon>Majoidea</taxon>
        <taxon>Majidae</taxon>
        <taxon>Chionoecetes</taxon>
    </lineage>
</organism>
<dbReference type="OrthoDB" id="6355072at2759"/>
<feature type="compositionally biased region" description="Low complexity" evidence="1">
    <location>
        <begin position="115"/>
        <end position="126"/>
    </location>
</feature>
<accession>A0A8J5CU71</accession>
<evidence type="ECO:0000256" key="1">
    <source>
        <dbReference type="SAM" id="MobiDB-lite"/>
    </source>
</evidence>
<dbReference type="EMBL" id="JACEEZ010010266">
    <property type="protein sequence ID" value="KAG0721939.1"/>
    <property type="molecule type" value="Genomic_DNA"/>
</dbReference>
<keyword evidence="3" id="KW-1185">Reference proteome</keyword>
<reference evidence="2" key="1">
    <citation type="submission" date="2020-07" db="EMBL/GenBank/DDBJ databases">
        <title>The High-quality genome of the commercially important snow crab, Chionoecetes opilio.</title>
        <authorList>
            <person name="Jeong J.-H."/>
            <person name="Ryu S."/>
        </authorList>
    </citation>
    <scope>NUCLEOTIDE SEQUENCE</scope>
    <source>
        <strain evidence="2">MADBK_172401_WGS</strain>
        <tissue evidence="2">Digestive gland</tissue>
    </source>
</reference>
<comment type="caution">
    <text evidence="2">The sequence shown here is derived from an EMBL/GenBank/DDBJ whole genome shotgun (WGS) entry which is preliminary data.</text>
</comment>